<name>A0AAW5QYA2_9HYPH</name>
<sequence length="180" mass="19566">MTSKSYPISVVVTRDEVPDGGLAVTIDATEDERAAIARYLDSPSVLSMSARLTVTHWRGRGLAVRGTVDARIVQTCVVSLEPFENPVHEDVESFFAPDVAPRPEEETAEAAEIHDIDVEPLVHDRVDVGALVSEYLALGLDPYPRKPGAIFRNKAGNDEEEAKSGAFASLAALRDKHDEN</sequence>
<gene>
    <name evidence="2" type="ORF">MUB46_14360</name>
</gene>
<dbReference type="Pfam" id="PF02620">
    <property type="entry name" value="YceD"/>
    <property type="match status" value="1"/>
</dbReference>
<proteinExistence type="predicted"/>
<protein>
    <submittedName>
        <fullName evidence="2">DUF177 domain-containing protein</fullName>
    </submittedName>
</protein>
<dbReference type="RefSeq" id="WP_261616629.1">
    <property type="nucleotide sequence ID" value="NZ_JALIDZ010000006.1"/>
</dbReference>
<evidence type="ECO:0000256" key="1">
    <source>
        <dbReference type="SAM" id="MobiDB-lite"/>
    </source>
</evidence>
<dbReference type="AlphaFoldDB" id="A0AAW5QYA2"/>
<evidence type="ECO:0000313" key="3">
    <source>
        <dbReference type="Proteomes" id="UP001320898"/>
    </source>
</evidence>
<organism evidence="2 3">
    <name type="scientific">Microbaculum marinisediminis</name>
    <dbReference type="NCBI Taxonomy" id="2931392"/>
    <lineage>
        <taxon>Bacteria</taxon>
        <taxon>Pseudomonadati</taxon>
        <taxon>Pseudomonadota</taxon>
        <taxon>Alphaproteobacteria</taxon>
        <taxon>Hyphomicrobiales</taxon>
        <taxon>Tepidamorphaceae</taxon>
        <taxon>Microbaculum</taxon>
    </lineage>
</organism>
<dbReference type="InterPro" id="IPR003772">
    <property type="entry name" value="YceD"/>
</dbReference>
<reference evidence="2 3" key="1">
    <citation type="submission" date="2022-04" db="EMBL/GenBank/DDBJ databases">
        <authorList>
            <person name="Ye Y.-Q."/>
            <person name="Du Z.-J."/>
        </authorList>
    </citation>
    <scope>NUCLEOTIDE SEQUENCE [LARGE SCALE GENOMIC DNA]</scope>
    <source>
        <strain evidence="2 3">A6E488</strain>
    </source>
</reference>
<accession>A0AAW5QYA2</accession>
<comment type="caution">
    <text evidence="2">The sequence shown here is derived from an EMBL/GenBank/DDBJ whole genome shotgun (WGS) entry which is preliminary data.</text>
</comment>
<evidence type="ECO:0000313" key="2">
    <source>
        <dbReference type="EMBL" id="MCT8973046.1"/>
    </source>
</evidence>
<dbReference type="EMBL" id="JALIDZ010000006">
    <property type="protein sequence ID" value="MCT8973046.1"/>
    <property type="molecule type" value="Genomic_DNA"/>
</dbReference>
<feature type="region of interest" description="Disordered" evidence="1">
    <location>
        <begin position="151"/>
        <end position="180"/>
    </location>
</feature>
<keyword evidence="3" id="KW-1185">Reference proteome</keyword>
<dbReference type="Proteomes" id="UP001320898">
    <property type="component" value="Unassembled WGS sequence"/>
</dbReference>